<evidence type="ECO:0000313" key="1">
    <source>
        <dbReference type="EMBL" id="PEH38361.1"/>
    </source>
</evidence>
<proteinExistence type="predicted"/>
<reference evidence="2" key="1">
    <citation type="submission" date="2017-09" db="EMBL/GenBank/DDBJ databases">
        <title>FDA dAtabase for Regulatory Grade micrObial Sequences (FDA-ARGOS): Supporting development and validation of Infectious Disease Dx tests.</title>
        <authorList>
            <person name="Minogue T."/>
            <person name="Wolcott M."/>
            <person name="Wasieloski L."/>
            <person name="Aguilar W."/>
            <person name="Moore D."/>
            <person name="Tallon L."/>
            <person name="Sadzewicz L."/>
            <person name="Ott S."/>
            <person name="Zhao X."/>
            <person name="Nagaraj S."/>
            <person name="Vavikolanu K."/>
            <person name="Aluvathingal J."/>
            <person name="Nadendla S."/>
            <person name="Sichtig H."/>
        </authorList>
    </citation>
    <scope>NUCLEOTIDE SEQUENCE [LARGE SCALE GENOMIC DNA]</scope>
    <source>
        <strain evidence="2">FDAARGOS_390</strain>
    </source>
</reference>
<evidence type="ECO:0000313" key="2">
    <source>
        <dbReference type="Proteomes" id="UP000220629"/>
    </source>
</evidence>
<gene>
    <name evidence="1" type="ORF">CRM94_28600</name>
</gene>
<organism evidence="1 2">
    <name type="scientific">Burkholderia gladioli</name>
    <name type="common">Pseudomonas marginata</name>
    <name type="synonym">Phytomonas marginata</name>
    <dbReference type="NCBI Taxonomy" id="28095"/>
    <lineage>
        <taxon>Bacteria</taxon>
        <taxon>Pseudomonadati</taxon>
        <taxon>Pseudomonadota</taxon>
        <taxon>Betaproteobacteria</taxon>
        <taxon>Burkholderiales</taxon>
        <taxon>Burkholderiaceae</taxon>
        <taxon>Burkholderia</taxon>
    </lineage>
</organism>
<name>A0A2A7S456_BURGA</name>
<dbReference type="AlphaFoldDB" id="A0A2A7S456"/>
<sequence length="189" mass="19959">MRWKYVVAAILAAGLLACLCFAIVARGTSASADRPSHIDRLVDAPMADTFSGASSSAAGQRRAPPPLPARVTQYIASEYANSAATREALTQIAYGWSQAIREVRNPADAKDAGNAIAKGIACALSQGVLGKSGVDQQAMLDRIKDTRAVMLDTEADTQAYIRFQSLAGGQYFDDPGARSCSFDPSSLQN</sequence>
<dbReference type="EMBL" id="PDDY01000004">
    <property type="protein sequence ID" value="PEH38361.1"/>
    <property type="molecule type" value="Genomic_DNA"/>
</dbReference>
<dbReference type="PROSITE" id="PS51257">
    <property type="entry name" value="PROKAR_LIPOPROTEIN"/>
    <property type="match status" value="1"/>
</dbReference>
<evidence type="ECO:0008006" key="3">
    <source>
        <dbReference type="Google" id="ProtNLM"/>
    </source>
</evidence>
<accession>A0A2A7S456</accession>
<comment type="caution">
    <text evidence="1">The sequence shown here is derived from an EMBL/GenBank/DDBJ whole genome shotgun (WGS) entry which is preliminary data.</text>
</comment>
<dbReference type="RefSeq" id="WP_096748829.1">
    <property type="nucleotide sequence ID" value="NZ_CADEPO010000002.1"/>
</dbReference>
<protein>
    <recommendedName>
        <fullName evidence="3">Lipoprotein</fullName>
    </recommendedName>
</protein>
<dbReference type="Proteomes" id="UP000220629">
    <property type="component" value="Unassembled WGS sequence"/>
</dbReference>